<keyword evidence="6" id="KW-0832">Ubl conjugation</keyword>
<comment type="function">
    <text evidence="12">Histone H3 reader that is required for the ATAC complex-mediated maintenance of histone acetylation and gene activation. Component of the ATAC complex, a complex with histone acetyltransferase activity on histones H3 and H4.</text>
</comment>
<dbReference type="SMART" id="SM00291">
    <property type="entry name" value="ZnF_ZZ"/>
    <property type="match status" value="1"/>
</dbReference>
<keyword evidence="8" id="KW-0805">Transcription regulation</keyword>
<evidence type="ECO:0000256" key="10">
    <source>
        <dbReference type="ARBA" id="ARBA00023163"/>
    </source>
</evidence>
<evidence type="ECO:0000256" key="8">
    <source>
        <dbReference type="ARBA" id="ARBA00023015"/>
    </source>
</evidence>
<dbReference type="InterPro" id="IPR000433">
    <property type="entry name" value="Znf_ZZ"/>
</dbReference>
<evidence type="ECO:0000259" key="19">
    <source>
        <dbReference type="PROSITE" id="PS51294"/>
    </source>
</evidence>
<dbReference type="InterPro" id="IPR037830">
    <property type="entry name" value="ZZZ3"/>
</dbReference>
<evidence type="ECO:0000256" key="4">
    <source>
        <dbReference type="ARBA" id="ARBA00022771"/>
    </source>
</evidence>
<evidence type="ECO:0000256" key="11">
    <source>
        <dbReference type="ARBA" id="ARBA00023242"/>
    </source>
</evidence>
<dbReference type="GO" id="GO:0051302">
    <property type="term" value="P:regulation of cell division"/>
    <property type="evidence" value="ECO:0007669"/>
    <property type="project" value="UniProtKB-ARBA"/>
</dbReference>
<dbReference type="Gene3D" id="3.30.60.90">
    <property type="match status" value="1"/>
</dbReference>
<evidence type="ECO:0000256" key="5">
    <source>
        <dbReference type="ARBA" id="ARBA00022833"/>
    </source>
</evidence>
<reference evidence="20" key="2">
    <citation type="submission" date="2025-09" db="UniProtKB">
        <authorList>
            <consortium name="Ensembl"/>
        </authorList>
    </citation>
    <scope>IDENTIFICATION</scope>
</reference>
<evidence type="ECO:0000313" key="21">
    <source>
        <dbReference type="Proteomes" id="UP000694546"/>
    </source>
</evidence>
<evidence type="ECO:0000259" key="17">
    <source>
        <dbReference type="PROSITE" id="PS50090"/>
    </source>
</evidence>
<dbReference type="PROSITE" id="PS50090">
    <property type="entry name" value="MYB_LIKE"/>
    <property type="match status" value="1"/>
</dbReference>
<feature type="region of interest" description="Disordered" evidence="16">
    <location>
        <begin position="175"/>
        <end position="279"/>
    </location>
</feature>
<feature type="region of interest" description="Disordered" evidence="16">
    <location>
        <begin position="1"/>
        <end position="160"/>
    </location>
</feature>
<dbReference type="InterPro" id="IPR009057">
    <property type="entry name" value="Homeodomain-like_sf"/>
</dbReference>
<dbReference type="InterPro" id="IPR001005">
    <property type="entry name" value="SANT/Myb"/>
</dbReference>
<evidence type="ECO:0000256" key="6">
    <source>
        <dbReference type="ARBA" id="ARBA00022843"/>
    </source>
</evidence>
<accession>A0A8C5AMF0</accession>
<keyword evidence="1" id="KW-1017">Isopeptide bond</keyword>
<evidence type="ECO:0000259" key="18">
    <source>
        <dbReference type="PROSITE" id="PS50135"/>
    </source>
</evidence>
<dbReference type="Proteomes" id="UP000694546">
    <property type="component" value="Chromosome 8"/>
</dbReference>
<feature type="compositionally biased region" description="Acidic residues" evidence="16">
    <location>
        <begin position="416"/>
        <end position="433"/>
    </location>
</feature>
<dbReference type="GeneTree" id="ENSGT00390000005307"/>
<dbReference type="Ensembl" id="ENSGMOT00000036337.1">
    <property type="protein sequence ID" value="ENSGMOP00000031871.1"/>
    <property type="gene ID" value="ENSGMOG00000003250.2"/>
</dbReference>
<feature type="domain" description="ZZ-type" evidence="18">
    <location>
        <begin position="855"/>
        <end position="914"/>
    </location>
</feature>
<dbReference type="SUPFAM" id="SSF46689">
    <property type="entry name" value="Homeodomain-like"/>
    <property type="match status" value="1"/>
</dbReference>
<evidence type="ECO:0000256" key="9">
    <source>
        <dbReference type="ARBA" id="ARBA00023125"/>
    </source>
</evidence>
<proteinExistence type="predicted"/>
<feature type="compositionally biased region" description="Pro residues" evidence="16">
    <location>
        <begin position="245"/>
        <end position="255"/>
    </location>
</feature>
<dbReference type="SMART" id="SM00717">
    <property type="entry name" value="SANT"/>
    <property type="match status" value="1"/>
</dbReference>
<dbReference type="Gene3D" id="1.10.10.60">
    <property type="entry name" value="Homeodomain-like"/>
    <property type="match status" value="1"/>
</dbReference>
<dbReference type="GO" id="GO:0008270">
    <property type="term" value="F:zinc ion binding"/>
    <property type="evidence" value="ECO:0007669"/>
    <property type="project" value="UniProtKB-KW"/>
</dbReference>
<feature type="domain" description="Myb-like" evidence="17">
    <location>
        <begin position="688"/>
        <end position="744"/>
    </location>
</feature>
<dbReference type="FunFam" id="1.10.10.60:FF:000128">
    <property type="entry name" value="Putative ZZ-type zinc finger-containing protein 3"/>
    <property type="match status" value="1"/>
</dbReference>
<keyword evidence="5" id="KW-0862">Zinc</keyword>
<dbReference type="SUPFAM" id="SSF57850">
    <property type="entry name" value="RING/U-box"/>
    <property type="match status" value="1"/>
</dbReference>
<evidence type="ECO:0000256" key="14">
    <source>
        <dbReference type="ARBA" id="ARBA00068620"/>
    </source>
</evidence>
<dbReference type="InterPro" id="IPR041981">
    <property type="entry name" value="ZZZ3_ZZ"/>
</dbReference>
<dbReference type="Pfam" id="PF00249">
    <property type="entry name" value="Myb_DNA-binding"/>
    <property type="match status" value="1"/>
</dbReference>
<keyword evidence="9" id="KW-0238">DNA-binding</keyword>
<feature type="compositionally biased region" description="Acidic residues" evidence="16">
    <location>
        <begin position="257"/>
        <end position="273"/>
    </location>
</feature>
<dbReference type="GO" id="GO:0051726">
    <property type="term" value="P:regulation of cell cycle"/>
    <property type="evidence" value="ECO:0007669"/>
    <property type="project" value="UniProtKB-ARBA"/>
</dbReference>
<keyword evidence="10" id="KW-0804">Transcription</keyword>
<dbReference type="GO" id="GO:0140672">
    <property type="term" value="C:ATAC complex"/>
    <property type="evidence" value="ECO:0007669"/>
    <property type="project" value="UniProtKB-ARBA"/>
</dbReference>
<name>A0A8C5AMF0_GADMO</name>
<dbReference type="PANTHER" id="PTHR22705">
    <property type="entry name" value="ZINC FINGER, ZZ DOMAIN CONTAINING 3"/>
    <property type="match status" value="1"/>
</dbReference>
<keyword evidence="11" id="KW-0539">Nucleus</keyword>
<gene>
    <name evidence="20" type="primary">ZZZ3</name>
    <name evidence="20" type="synonym">zzz3</name>
</gene>
<evidence type="ECO:0000256" key="2">
    <source>
        <dbReference type="ARBA" id="ARBA00022553"/>
    </source>
</evidence>
<comment type="subunit">
    <text evidence="13">Component of the ADA2A-containing complex (ATAC), composed of KAT14, KAT2A, TADA2L, TADA3L, ZZ3, MBIP, WDR5, YEATS2, CCDC101 and DR1. Interacts via (ZZ-type zinc finger) with histone H3 in a methylation-independent manner and acetylation on 'Lys-4' (H3K4ac) moderately enhances the interaction.</text>
</comment>
<evidence type="ECO:0000256" key="1">
    <source>
        <dbReference type="ARBA" id="ARBA00022499"/>
    </source>
</evidence>
<feature type="compositionally biased region" description="Pro residues" evidence="16">
    <location>
        <begin position="395"/>
        <end position="405"/>
    </location>
</feature>
<feature type="compositionally biased region" description="Pro residues" evidence="16">
    <location>
        <begin position="340"/>
        <end position="361"/>
    </location>
</feature>
<sequence>MAASRSSRVTRSSVGHNGLDENFCGRTLRNRSIAPPDETAASPVPRARSPKKKQETRQDGQSSQSPSPGKVADPKPAEGEPWTGSRKRSAPCPDKEGSETCVRGRGAREPSPQLKKAKQGPPSEASSGGEEDDIDEDDDAASIDAESPVSVFDDIKDNGRTSPVLADAIKREADEVEVTAGGPPNAHGSSNGLVEVKAEPAAGPRAPTVDAKPAAAGPALPNGSQSAAPPSPELTVPCRNSTPVPSEPPSAPTPDPLAEDPLPELLGAEEQEVEVACSAREEAVVTEAAVGGTNGRAPSPRVEVVAVASSFSSAHDVDISPANHRHQNNNNSHSGESSPPLEPPPAPTPSPTEPASPPPHTHPAGSPTDLGCNPSPPSFTEPHEHRYTLRTSPRRAPPSGRPSPPRDNGFLGGGEVEVEEQQEEAVEVEEEEQVVVVEEEAVEEVVMMEASRPATPEEPPLSDLVGPLLSEAPASVGAGDGGGAGVSLGAPEDIGPLKDNEAGGGKAGAAATARTGAEEEEEEEEEPDVYYFESDHLALKHNKDYQRLLQTIGVLEAQRTQAVLDLETLTRHQRQALAAPVSFVEQLQKRENMGMPCPQRVVQLPDIAWDKYTSGLGDFEREFCDKKRKTRQLKLIFDQGLPTRPTSPVEPKKEGEPSAMYSLLPTSDTLENGNDSQLIRGRICNSNKPDTFNQLWTVEEQKKLEQLLLKFPPEEVESKRWQKIADALGNRTTKQVASRVQKYFIKLTKAGIPVPGRTPNLCMYTKKVSNKRQHHLNKHLYRPSTFLASYEPPVFMEEEDERAAYYSSLQDPSADDSGVPEELRHLPEYQELLELKRLKKRRLREIRDEGGTMQHPGYKCDACGVEPIQGTRWHCSDCPPDNAVDLCSSCSDCLFKTETHSADHHLEPVSQPESFLDRDYRLPHAAGYNYLDPNYYPANR</sequence>
<feature type="region of interest" description="Disordered" evidence="16">
    <location>
        <begin position="310"/>
        <end position="433"/>
    </location>
</feature>
<keyword evidence="3" id="KW-0479">Metal-binding</keyword>
<keyword evidence="7" id="KW-0007">Acetylation</keyword>
<evidence type="ECO:0000256" key="12">
    <source>
        <dbReference type="ARBA" id="ARBA00053098"/>
    </source>
</evidence>
<evidence type="ECO:0000256" key="13">
    <source>
        <dbReference type="ARBA" id="ARBA00062553"/>
    </source>
</evidence>
<feature type="compositionally biased region" description="Low complexity" evidence="16">
    <location>
        <begin position="328"/>
        <end position="339"/>
    </location>
</feature>
<evidence type="ECO:0000256" key="7">
    <source>
        <dbReference type="ARBA" id="ARBA00022990"/>
    </source>
</evidence>
<evidence type="ECO:0000313" key="20">
    <source>
        <dbReference type="Ensembl" id="ENSGMOP00000031871.1"/>
    </source>
</evidence>
<dbReference type="InterPro" id="IPR043145">
    <property type="entry name" value="Znf_ZZ_sf"/>
</dbReference>
<protein>
    <recommendedName>
        <fullName evidence="14">ZZ-type zinc finger-containing protein 3</fullName>
    </recommendedName>
</protein>
<dbReference type="PROSITE" id="PS50135">
    <property type="entry name" value="ZF_ZZ_2"/>
    <property type="match status" value="1"/>
</dbReference>
<dbReference type="PANTHER" id="PTHR22705:SF0">
    <property type="entry name" value="ZZ-TYPE ZINC FINGER-CONTAINING PROTEIN 3"/>
    <property type="match status" value="1"/>
</dbReference>
<feature type="compositionally biased region" description="Acidic residues" evidence="16">
    <location>
        <begin position="518"/>
        <end position="527"/>
    </location>
</feature>
<feature type="compositionally biased region" description="Low complexity" evidence="16">
    <location>
        <begin position="1"/>
        <end position="14"/>
    </location>
</feature>
<keyword evidence="4 15" id="KW-0863">Zinc-finger</keyword>
<dbReference type="PROSITE" id="PS51294">
    <property type="entry name" value="HTH_MYB"/>
    <property type="match status" value="1"/>
</dbReference>
<evidence type="ECO:0000256" key="3">
    <source>
        <dbReference type="ARBA" id="ARBA00022723"/>
    </source>
</evidence>
<dbReference type="AlphaFoldDB" id="A0A8C5AMF0"/>
<evidence type="ECO:0000256" key="16">
    <source>
        <dbReference type="SAM" id="MobiDB-lite"/>
    </source>
</evidence>
<dbReference type="Pfam" id="PF00569">
    <property type="entry name" value="ZZ"/>
    <property type="match status" value="1"/>
</dbReference>
<evidence type="ECO:0000256" key="15">
    <source>
        <dbReference type="PROSITE-ProRule" id="PRU00228"/>
    </source>
</evidence>
<feature type="region of interest" description="Disordered" evidence="16">
    <location>
        <begin position="449"/>
        <end position="527"/>
    </location>
</feature>
<feature type="compositionally biased region" description="Low complexity" evidence="16">
    <location>
        <begin position="60"/>
        <end position="69"/>
    </location>
</feature>
<dbReference type="GO" id="GO:0003677">
    <property type="term" value="F:DNA binding"/>
    <property type="evidence" value="ECO:0007669"/>
    <property type="project" value="UniProtKB-KW"/>
</dbReference>
<feature type="compositionally biased region" description="Acidic residues" evidence="16">
    <location>
        <begin position="129"/>
        <end position="141"/>
    </location>
</feature>
<dbReference type="CDD" id="cd00167">
    <property type="entry name" value="SANT"/>
    <property type="match status" value="1"/>
</dbReference>
<dbReference type="InterPro" id="IPR017930">
    <property type="entry name" value="Myb_dom"/>
</dbReference>
<keyword evidence="2" id="KW-0597">Phosphoprotein</keyword>
<reference evidence="20" key="1">
    <citation type="submission" date="2025-08" db="UniProtKB">
        <authorList>
            <consortium name="Ensembl"/>
        </authorList>
    </citation>
    <scope>IDENTIFICATION</scope>
</reference>
<organism evidence="20 21">
    <name type="scientific">Gadus morhua</name>
    <name type="common">Atlantic cod</name>
    <dbReference type="NCBI Taxonomy" id="8049"/>
    <lineage>
        <taxon>Eukaryota</taxon>
        <taxon>Metazoa</taxon>
        <taxon>Chordata</taxon>
        <taxon>Craniata</taxon>
        <taxon>Vertebrata</taxon>
        <taxon>Euteleostomi</taxon>
        <taxon>Actinopterygii</taxon>
        <taxon>Neopterygii</taxon>
        <taxon>Teleostei</taxon>
        <taxon>Neoteleostei</taxon>
        <taxon>Acanthomorphata</taxon>
        <taxon>Zeiogadaria</taxon>
        <taxon>Gadariae</taxon>
        <taxon>Gadiformes</taxon>
        <taxon>Gadoidei</taxon>
        <taxon>Gadidae</taxon>
        <taxon>Gadus</taxon>
    </lineage>
</organism>
<keyword evidence="21" id="KW-1185">Reference proteome</keyword>
<dbReference type="CDD" id="cd02341">
    <property type="entry name" value="ZZ_ZZZ3"/>
    <property type="match status" value="1"/>
</dbReference>
<feature type="domain" description="HTH myb-type" evidence="19">
    <location>
        <begin position="688"/>
        <end position="748"/>
    </location>
</feature>